<dbReference type="InterPro" id="IPR032710">
    <property type="entry name" value="NTF2-like_dom_sf"/>
</dbReference>
<dbReference type="Proteomes" id="UP001596523">
    <property type="component" value="Unassembled WGS sequence"/>
</dbReference>
<keyword evidence="3" id="KW-1185">Reference proteome</keyword>
<dbReference type="SUPFAM" id="SSF54427">
    <property type="entry name" value="NTF2-like"/>
    <property type="match status" value="1"/>
</dbReference>
<gene>
    <name evidence="2" type="ORF">ACFQVC_09850</name>
</gene>
<dbReference type="Gene3D" id="3.10.450.50">
    <property type="match status" value="1"/>
</dbReference>
<comment type="caution">
    <text evidence="2">The sequence shown here is derived from an EMBL/GenBank/DDBJ whole genome shotgun (WGS) entry which is preliminary data.</text>
</comment>
<accession>A0ABW2JFR5</accession>
<organism evidence="2 3">
    <name type="scientific">Streptomyces monticola</name>
    <dbReference type="NCBI Taxonomy" id="2666263"/>
    <lineage>
        <taxon>Bacteria</taxon>
        <taxon>Bacillati</taxon>
        <taxon>Actinomycetota</taxon>
        <taxon>Actinomycetes</taxon>
        <taxon>Kitasatosporales</taxon>
        <taxon>Streptomycetaceae</taxon>
        <taxon>Streptomyces</taxon>
    </lineage>
</organism>
<protein>
    <submittedName>
        <fullName evidence="2">Nuclear transport factor 2 family protein</fullName>
    </submittedName>
</protein>
<dbReference type="RefSeq" id="WP_381829006.1">
    <property type="nucleotide sequence ID" value="NZ_JBHTCF010000003.1"/>
</dbReference>
<dbReference type="Pfam" id="PF14534">
    <property type="entry name" value="DUF4440"/>
    <property type="match status" value="1"/>
</dbReference>
<reference evidence="3" key="1">
    <citation type="journal article" date="2019" name="Int. J. Syst. Evol. Microbiol.">
        <title>The Global Catalogue of Microorganisms (GCM) 10K type strain sequencing project: providing services to taxonomists for standard genome sequencing and annotation.</title>
        <authorList>
            <consortium name="The Broad Institute Genomics Platform"/>
            <consortium name="The Broad Institute Genome Sequencing Center for Infectious Disease"/>
            <person name="Wu L."/>
            <person name="Ma J."/>
        </authorList>
    </citation>
    <scope>NUCLEOTIDE SEQUENCE [LARGE SCALE GENOMIC DNA]</scope>
    <source>
        <strain evidence="3">SYNS20</strain>
    </source>
</reference>
<feature type="domain" description="DUF4440" evidence="1">
    <location>
        <begin position="11"/>
        <end position="117"/>
    </location>
</feature>
<proteinExistence type="predicted"/>
<sequence>MDDLFPAEALIEAERRLGSAVQAGDADALERILHPNFVAIRPDGRSLGRGEEIGGLRSGELTVDRIVAEETIATVSGRTGITRRVLTARGASCELPFHARVLCTRTWIQGGPDGWLLLMTRVGPAPPTDVPGPRCGVRLSAGS</sequence>
<name>A0ABW2JFR5_9ACTN</name>
<evidence type="ECO:0000259" key="1">
    <source>
        <dbReference type="Pfam" id="PF14534"/>
    </source>
</evidence>
<dbReference type="InterPro" id="IPR027843">
    <property type="entry name" value="DUF4440"/>
</dbReference>
<evidence type="ECO:0000313" key="3">
    <source>
        <dbReference type="Proteomes" id="UP001596523"/>
    </source>
</evidence>
<evidence type="ECO:0000313" key="2">
    <source>
        <dbReference type="EMBL" id="MFC7304514.1"/>
    </source>
</evidence>
<dbReference type="EMBL" id="JBHTCF010000003">
    <property type="protein sequence ID" value="MFC7304514.1"/>
    <property type="molecule type" value="Genomic_DNA"/>
</dbReference>